<sequence>MSPPLPSPATPPHPLWIDYLFVLFFPPLLTCFIFGSLYICCLCLVRIPIDDVEHKEIIHNSLTLLLTIILTKPLLQKHHRRRTEKKASSFRYTKNQAIATNTDSECSICLGEFKDWEKCRQLECEHAFHEECIDQWLRKKIQCPLCRATVSSVQLKQGKRH</sequence>
<dbReference type="Proteomes" id="UP000250321">
    <property type="component" value="Unassembled WGS sequence"/>
</dbReference>
<evidence type="ECO:0000256" key="15">
    <source>
        <dbReference type="SAM" id="Phobius"/>
    </source>
</evidence>
<dbReference type="STRING" id="2094558.A0A314YYW8"/>
<evidence type="ECO:0000313" key="18">
    <source>
        <dbReference type="Proteomes" id="UP000250321"/>
    </source>
</evidence>
<keyword evidence="10" id="KW-0862">Zinc</keyword>
<dbReference type="GO" id="GO:0016567">
    <property type="term" value="P:protein ubiquitination"/>
    <property type="evidence" value="ECO:0007669"/>
    <property type="project" value="UniProtKB-UniPathway"/>
</dbReference>
<evidence type="ECO:0000313" key="17">
    <source>
        <dbReference type="EMBL" id="PQQ11689.1"/>
    </source>
</evidence>
<evidence type="ECO:0000256" key="8">
    <source>
        <dbReference type="ARBA" id="ARBA00022771"/>
    </source>
</evidence>
<evidence type="ECO:0000256" key="5">
    <source>
        <dbReference type="ARBA" id="ARBA00022679"/>
    </source>
</evidence>
<dbReference type="PANTHER" id="PTHR46913:SF1">
    <property type="entry name" value="RING-H2 FINGER PROTEIN ATL16"/>
    <property type="match status" value="1"/>
</dbReference>
<evidence type="ECO:0000256" key="9">
    <source>
        <dbReference type="ARBA" id="ARBA00022786"/>
    </source>
</evidence>
<dbReference type="PROSITE" id="PS50089">
    <property type="entry name" value="ZF_RING_2"/>
    <property type="match status" value="1"/>
</dbReference>
<proteinExistence type="inferred from homology"/>
<dbReference type="GO" id="GO:0008270">
    <property type="term" value="F:zinc ion binding"/>
    <property type="evidence" value="ECO:0007669"/>
    <property type="project" value="UniProtKB-KW"/>
</dbReference>
<evidence type="ECO:0000256" key="1">
    <source>
        <dbReference type="ARBA" id="ARBA00000900"/>
    </source>
</evidence>
<comment type="pathway">
    <text evidence="3">Protein modification; protein ubiquitination.</text>
</comment>
<keyword evidence="18" id="KW-1185">Reference proteome</keyword>
<keyword evidence="7" id="KW-0479">Metal-binding</keyword>
<dbReference type="OrthoDB" id="1194516at2759"/>
<evidence type="ECO:0000256" key="7">
    <source>
        <dbReference type="ARBA" id="ARBA00022723"/>
    </source>
</evidence>
<evidence type="ECO:0000256" key="11">
    <source>
        <dbReference type="ARBA" id="ARBA00022989"/>
    </source>
</evidence>
<evidence type="ECO:0000256" key="13">
    <source>
        <dbReference type="ARBA" id="ARBA00024209"/>
    </source>
</evidence>
<dbReference type="InterPro" id="IPR013083">
    <property type="entry name" value="Znf_RING/FYVE/PHD"/>
</dbReference>
<comment type="subcellular location">
    <subcellularLocation>
        <location evidence="2">Membrane</location>
        <topology evidence="2">Single-pass membrane protein</topology>
    </subcellularLocation>
</comment>
<dbReference type="SMART" id="SM00184">
    <property type="entry name" value="RING"/>
    <property type="match status" value="1"/>
</dbReference>
<comment type="catalytic activity">
    <reaction evidence="1">
        <text>S-ubiquitinyl-[E2 ubiquitin-conjugating enzyme]-L-cysteine + [acceptor protein]-L-lysine = [E2 ubiquitin-conjugating enzyme]-L-cysteine + N(6)-ubiquitinyl-[acceptor protein]-L-lysine.</text>
        <dbReference type="EC" id="2.3.2.27"/>
    </reaction>
</comment>
<dbReference type="Gene3D" id="3.30.40.10">
    <property type="entry name" value="Zinc/RING finger domain, C3HC4 (zinc finger)"/>
    <property type="match status" value="1"/>
</dbReference>
<keyword evidence="9" id="KW-0833">Ubl conjugation pathway</keyword>
<dbReference type="InterPro" id="IPR019786">
    <property type="entry name" value="Zinc_finger_PHD-type_CS"/>
</dbReference>
<dbReference type="InterPro" id="IPR001841">
    <property type="entry name" value="Znf_RING"/>
</dbReference>
<evidence type="ECO:0000256" key="3">
    <source>
        <dbReference type="ARBA" id="ARBA00004906"/>
    </source>
</evidence>
<dbReference type="EMBL" id="PJQY01000386">
    <property type="protein sequence ID" value="PQQ11689.1"/>
    <property type="molecule type" value="Genomic_DNA"/>
</dbReference>
<evidence type="ECO:0000256" key="2">
    <source>
        <dbReference type="ARBA" id="ARBA00004167"/>
    </source>
</evidence>
<dbReference type="AlphaFoldDB" id="A0A314YYW8"/>
<accession>A0A314YYW8</accession>
<gene>
    <name evidence="17" type="ORF">Pyn_33433</name>
</gene>
<comment type="caution">
    <text evidence="17">The sequence shown here is derived from an EMBL/GenBank/DDBJ whole genome shotgun (WGS) entry which is preliminary data.</text>
</comment>
<keyword evidence="5" id="KW-0808">Transferase</keyword>
<dbReference type="SMART" id="SM01197">
    <property type="entry name" value="FANCL_C"/>
    <property type="match status" value="1"/>
</dbReference>
<reference evidence="17 18" key="1">
    <citation type="submission" date="2018-02" db="EMBL/GenBank/DDBJ databases">
        <title>Draft genome of wild Prunus yedoensis var. nudiflora.</title>
        <authorList>
            <person name="Baek S."/>
            <person name="Kim J.-H."/>
            <person name="Choi K."/>
            <person name="Kim G.-B."/>
            <person name="Cho A."/>
            <person name="Jang H."/>
            <person name="Shin C.-H."/>
            <person name="Yu H.-J."/>
            <person name="Mun J.-H."/>
        </authorList>
    </citation>
    <scope>NUCLEOTIDE SEQUENCE [LARGE SCALE GENOMIC DNA]</scope>
    <source>
        <strain evidence="18">cv. Jeju island</strain>
        <tissue evidence="17">Leaf</tissue>
    </source>
</reference>
<keyword evidence="6 15" id="KW-0812">Transmembrane</keyword>
<evidence type="ECO:0000256" key="6">
    <source>
        <dbReference type="ARBA" id="ARBA00022692"/>
    </source>
</evidence>
<dbReference type="SUPFAM" id="SSF57850">
    <property type="entry name" value="RING/U-box"/>
    <property type="match status" value="1"/>
</dbReference>
<evidence type="ECO:0000256" key="4">
    <source>
        <dbReference type="ARBA" id="ARBA00012483"/>
    </source>
</evidence>
<dbReference type="PROSITE" id="PS01359">
    <property type="entry name" value="ZF_PHD_1"/>
    <property type="match status" value="1"/>
</dbReference>
<dbReference type="GO" id="GO:0016020">
    <property type="term" value="C:membrane"/>
    <property type="evidence" value="ECO:0007669"/>
    <property type="project" value="UniProtKB-SubCell"/>
</dbReference>
<dbReference type="UniPathway" id="UPA00143"/>
<keyword evidence="11 15" id="KW-1133">Transmembrane helix</keyword>
<keyword evidence="8 14" id="KW-0863">Zinc-finger</keyword>
<evidence type="ECO:0000256" key="12">
    <source>
        <dbReference type="ARBA" id="ARBA00023136"/>
    </source>
</evidence>
<name>A0A314YYW8_PRUYE</name>
<protein>
    <recommendedName>
        <fullName evidence="4">RING-type E3 ubiquitin transferase</fullName>
        <ecNumber evidence="4">2.3.2.27</ecNumber>
    </recommendedName>
</protein>
<feature type="domain" description="RING-type" evidence="16">
    <location>
        <begin position="106"/>
        <end position="147"/>
    </location>
</feature>
<dbReference type="InterPro" id="IPR044600">
    <property type="entry name" value="ATL1/ATL16-like"/>
</dbReference>
<feature type="transmembrane region" description="Helical" evidence="15">
    <location>
        <begin position="20"/>
        <end position="45"/>
    </location>
</feature>
<comment type="similarity">
    <text evidence="13">Belongs to the RING-type zinc finger family. ATL subfamily.</text>
</comment>
<dbReference type="Pfam" id="PF13639">
    <property type="entry name" value="zf-RING_2"/>
    <property type="match status" value="1"/>
</dbReference>
<dbReference type="PANTHER" id="PTHR46913">
    <property type="entry name" value="RING-H2 FINGER PROTEIN ATL16"/>
    <property type="match status" value="1"/>
</dbReference>
<dbReference type="EC" id="2.3.2.27" evidence="4"/>
<organism evidence="17 18">
    <name type="scientific">Prunus yedoensis var. nudiflora</name>
    <dbReference type="NCBI Taxonomy" id="2094558"/>
    <lineage>
        <taxon>Eukaryota</taxon>
        <taxon>Viridiplantae</taxon>
        <taxon>Streptophyta</taxon>
        <taxon>Embryophyta</taxon>
        <taxon>Tracheophyta</taxon>
        <taxon>Spermatophyta</taxon>
        <taxon>Magnoliopsida</taxon>
        <taxon>eudicotyledons</taxon>
        <taxon>Gunneridae</taxon>
        <taxon>Pentapetalae</taxon>
        <taxon>rosids</taxon>
        <taxon>fabids</taxon>
        <taxon>Rosales</taxon>
        <taxon>Rosaceae</taxon>
        <taxon>Amygdaloideae</taxon>
        <taxon>Amygdaleae</taxon>
        <taxon>Prunus</taxon>
    </lineage>
</organism>
<evidence type="ECO:0000259" key="16">
    <source>
        <dbReference type="PROSITE" id="PS50089"/>
    </source>
</evidence>
<keyword evidence="12 15" id="KW-0472">Membrane</keyword>
<evidence type="ECO:0000256" key="14">
    <source>
        <dbReference type="PROSITE-ProRule" id="PRU00175"/>
    </source>
</evidence>
<dbReference type="GO" id="GO:0061630">
    <property type="term" value="F:ubiquitin protein ligase activity"/>
    <property type="evidence" value="ECO:0007669"/>
    <property type="project" value="UniProtKB-EC"/>
</dbReference>
<evidence type="ECO:0000256" key="10">
    <source>
        <dbReference type="ARBA" id="ARBA00022833"/>
    </source>
</evidence>